<keyword evidence="1" id="KW-0472">Membrane</keyword>
<gene>
    <name evidence="2" type="ORF">Tci_875447</name>
</gene>
<feature type="transmembrane region" description="Helical" evidence="1">
    <location>
        <begin position="73"/>
        <end position="94"/>
    </location>
</feature>
<keyword evidence="1" id="KW-0812">Transmembrane</keyword>
<keyword evidence="1" id="KW-1133">Transmembrane helix</keyword>
<accession>A0A699T274</accession>
<comment type="caution">
    <text evidence="2">The sequence shown here is derived from an EMBL/GenBank/DDBJ whole genome shotgun (WGS) entry which is preliminary data.</text>
</comment>
<evidence type="ECO:0000313" key="2">
    <source>
        <dbReference type="EMBL" id="GFD03478.1"/>
    </source>
</evidence>
<dbReference type="AlphaFoldDB" id="A0A699T274"/>
<organism evidence="2">
    <name type="scientific">Tanacetum cinerariifolium</name>
    <name type="common">Dalmatian daisy</name>
    <name type="synonym">Chrysanthemum cinerariifolium</name>
    <dbReference type="NCBI Taxonomy" id="118510"/>
    <lineage>
        <taxon>Eukaryota</taxon>
        <taxon>Viridiplantae</taxon>
        <taxon>Streptophyta</taxon>
        <taxon>Embryophyta</taxon>
        <taxon>Tracheophyta</taxon>
        <taxon>Spermatophyta</taxon>
        <taxon>Magnoliopsida</taxon>
        <taxon>eudicotyledons</taxon>
        <taxon>Gunneridae</taxon>
        <taxon>Pentapetalae</taxon>
        <taxon>asterids</taxon>
        <taxon>campanulids</taxon>
        <taxon>Asterales</taxon>
        <taxon>Asteraceae</taxon>
        <taxon>Asteroideae</taxon>
        <taxon>Anthemideae</taxon>
        <taxon>Anthemidinae</taxon>
        <taxon>Tanacetum</taxon>
    </lineage>
</organism>
<feature type="non-terminal residue" evidence="2">
    <location>
        <position position="95"/>
    </location>
</feature>
<proteinExistence type="predicted"/>
<evidence type="ECO:0000256" key="1">
    <source>
        <dbReference type="SAM" id="Phobius"/>
    </source>
</evidence>
<dbReference type="EMBL" id="BKCJ011205312">
    <property type="protein sequence ID" value="GFD03478.1"/>
    <property type="molecule type" value="Genomic_DNA"/>
</dbReference>
<name>A0A699T274_TANCI</name>
<reference evidence="2" key="1">
    <citation type="journal article" date="2019" name="Sci. Rep.">
        <title>Draft genome of Tanacetum cinerariifolium, the natural source of mosquito coil.</title>
        <authorList>
            <person name="Yamashiro T."/>
            <person name="Shiraishi A."/>
            <person name="Satake H."/>
            <person name="Nakayama K."/>
        </authorList>
    </citation>
    <scope>NUCLEOTIDE SEQUENCE</scope>
</reference>
<sequence>MRRPETFGHHEFFRVRSKLAKQTAYGRQAFAHLNISNLPALWIAERTFGLGTLRVGSGIGMGGKAMQSGSVKVVLTLGALISCIGAICAFRVVAD</sequence>
<protein>
    <submittedName>
        <fullName evidence="2">Uncharacterized protein</fullName>
    </submittedName>
</protein>